<keyword evidence="9" id="KW-1185">Reference proteome</keyword>
<evidence type="ECO:0000256" key="4">
    <source>
        <dbReference type="ARBA" id="ARBA00022741"/>
    </source>
</evidence>
<dbReference type="CDD" id="cd14798">
    <property type="entry name" value="RX-CC_like"/>
    <property type="match status" value="1"/>
</dbReference>
<evidence type="ECO:0000259" key="6">
    <source>
        <dbReference type="Pfam" id="PF00931"/>
    </source>
</evidence>
<gene>
    <name evidence="8" type="ORF">TRITD_1Bv1G003470</name>
</gene>
<proteinExistence type="inferred from homology"/>
<keyword evidence="2" id="KW-0433">Leucine-rich repeat</keyword>
<accession>A0A9R0V4K6</accession>
<evidence type="ECO:0000259" key="7">
    <source>
        <dbReference type="Pfam" id="PF18052"/>
    </source>
</evidence>
<dbReference type="Gene3D" id="1.20.5.4130">
    <property type="match status" value="1"/>
</dbReference>
<dbReference type="Pfam" id="PF18052">
    <property type="entry name" value="Rx_N"/>
    <property type="match status" value="1"/>
</dbReference>
<evidence type="ECO:0000256" key="5">
    <source>
        <dbReference type="ARBA" id="ARBA00022821"/>
    </source>
</evidence>
<dbReference type="OMA" id="WDIEADN"/>
<dbReference type="GO" id="GO:0043531">
    <property type="term" value="F:ADP binding"/>
    <property type="evidence" value="ECO:0007669"/>
    <property type="project" value="InterPro"/>
</dbReference>
<organism evidence="8 9">
    <name type="scientific">Triticum turgidum subsp. durum</name>
    <name type="common">Durum wheat</name>
    <name type="synonym">Triticum durum</name>
    <dbReference type="NCBI Taxonomy" id="4567"/>
    <lineage>
        <taxon>Eukaryota</taxon>
        <taxon>Viridiplantae</taxon>
        <taxon>Streptophyta</taxon>
        <taxon>Embryophyta</taxon>
        <taxon>Tracheophyta</taxon>
        <taxon>Spermatophyta</taxon>
        <taxon>Magnoliopsida</taxon>
        <taxon>Liliopsida</taxon>
        <taxon>Poales</taxon>
        <taxon>Poaceae</taxon>
        <taxon>BOP clade</taxon>
        <taxon>Pooideae</taxon>
        <taxon>Triticodae</taxon>
        <taxon>Triticeae</taxon>
        <taxon>Triticinae</taxon>
        <taxon>Triticum</taxon>
    </lineage>
</organism>
<dbReference type="InterPro" id="IPR002182">
    <property type="entry name" value="NB-ARC"/>
</dbReference>
<name>A0A9R0V4K6_TRITD</name>
<keyword evidence="3" id="KW-0677">Repeat</keyword>
<dbReference type="PANTHER" id="PTHR19338:SF0">
    <property type="entry name" value="MITOCHONDRIAL IMPORT INNER MEMBRANE TRANSLOCASE SUBUNIT TIM13"/>
    <property type="match status" value="1"/>
</dbReference>
<protein>
    <submittedName>
        <fullName evidence="8">Uncharacterized protein</fullName>
    </submittedName>
</protein>
<feature type="domain" description="Disease resistance N-terminal" evidence="7">
    <location>
        <begin position="6"/>
        <end position="93"/>
    </location>
</feature>
<dbReference type="Proteomes" id="UP000324705">
    <property type="component" value="Chromosome 1B"/>
</dbReference>
<dbReference type="GO" id="GO:0006952">
    <property type="term" value="P:defense response"/>
    <property type="evidence" value="ECO:0007669"/>
    <property type="project" value="UniProtKB-KW"/>
</dbReference>
<sequence>MVDAGVTGVLSKLGEVASAEATALLRVDEQIRELRRRLVYLQALGRGADQQRRGRASELLLLWAQETREVAFEVEDAVDEFHLKVEAFQFKARRGHSWYHSALTLLSGLAMQIAARHGLSREITKINGRIKEIGEIKETYQIQSSPAEIWSASSVDAADAYWDIEADNAIELRGEEFATLKTHILEEQSKIERRAVISIVGPSGIGKTTLARKLYNDRAVREHFKVRAWISLPPCIRFEKYLEMMYEQVRKQVPEDLQHGDGDASGKLQQLLRKHEHNYLVVLDGLVDISDWNSLVSLLPDDNPRSRILLTTQLKVKEIKPSVK</sequence>
<evidence type="ECO:0000313" key="9">
    <source>
        <dbReference type="Proteomes" id="UP000324705"/>
    </source>
</evidence>
<evidence type="ECO:0000256" key="1">
    <source>
        <dbReference type="ARBA" id="ARBA00008894"/>
    </source>
</evidence>
<dbReference type="InterPro" id="IPR038005">
    <property type="entry name" value="RX-like_CC"/>
</dbReference>
<dbReference type="Pfam" id="PF00931">
    <property type="entry name" value="NB-ARC"/>
    <property type="match status" value="1"/>
</dbReference>
<dbReference type="EMBL" id="LT934112">
    <property type="protein sequence ID" value="VAH12222.1"/>
    <property type="molecule type" value="Genomic_DNA"/>
</dbReference>
<reference evidence="8 9" key="1">
    <citation type="submission" date="2017-09" db="EMBL/GenBank/DDBJ databases">
        <authorList>
            <consortium name="International Durum Wheat Genome Sequencing Consortium (IDWGSC)"/>
            <person name="Milanesi L."/>
        </authorList>
    </citation>
    <scope>NUCLEOTIDE SEQUENCE [LARGE SCALE GENOMIC DNA]</scope>
    <source>
        <strain evidence="9">cv. Svevo</strain>
    </source>
</reference>
<evidence type="ECO:0000256" key="2">
    <source>
        <dbReference type="ARBA" id="ARBA00022614"/>
    </source>
</evidence>
<dbReference type="PANTHER" id="PTHR19338">
    <property type="entry name" value="TRANSLOCASE OF INNER MITOCHONDRIAL MEMBRANE 13 HOMOLOG"/>
    <property type="match status" value="1"/>
</dbReference>
<evidence type="ECO:0000313" key="8">
    <source>
        <dbReference type="EMBL" id="VAH12222.1"/>
    </source>
</evidence>
<keyword evidence="4" id="KW-0547">Nucleotide-binding</keyword>
<dbReference type="InterPro" id="IPR041118">
    <property type="entry name" value="Rx_N"/>
</dbReference>
<dbReference type="SUPFAM" id="SSF52540">
    <property type="entry name" value="P-loop containing nucleoside triphosphate hydrolases"/>
    <property type="match status" value="1"/>
</dbReference>
<evidence type="ECO:0000256" key="3">
    <source>
        <dbReference type="ARBA" id="ARBA00022737"/>
    </source>
</evidence>
<feature type="domain" description="NB-ARC" evidence="6">
    <location>
        <begin position="185"/>
        <end position="313"/>
    </location>
</feature>
<dbReference type="Gene3D" id="3.40.50.300">
    <property type="entry name" value="P-loop containing nucleotide triphosphate hydrolases"/>
    <property type="match status" value="1"/>
</dbReference>
<comment type="similarity">
    <text evidence="1">Belongs to the disease resistance NB-LRR family.</text>
</comment>
<keyword evidence="5" id="KW-0611">Plant defense</keyword>
<dbReference type="InterPro" id="IPR027417">
    <property type="entry name" value="P-loop_NTPase"/>
</dbReference>
<dbReference type="AlphaFoldDB" id="A0A9R0V4K6"/>
<dbReference type="Gramene" id="TRITD1Bv1G003470.1">
    <property type="protein sequence ID" value="TRITD1Bv1G003470.1"/>
    <property type="gene ID" value="TRITD1Bv1G003470"/>
</dbReference>